<evidence type="ECO:0000313" key="3">
    <source>
        <dbReference type="Proteomes" id="UP000640333"/>
    </source>
</evidence>
<feature type="signal peptide" evidence="1">
    <location>
        <begin position="1"/>
        <end position="19"/>
    </location>
</feature>
<feature type="chain" id="PRO_5035219404" evidence="1">
    <location>
        <begin position="20"/>
        <end position="104"/>
    </location>
</feature>
<sequence length="104" mass="11503">MKTLITGLVLLLLSGGVFAQGNGKGGDEFRNTASKYETKARNARSNGHHNKARAYARMAEIKRQAARLADKGKWNQIDWTEYHRLNAEVAGHHGKGKGKGYKSH</sequence>
<gene>
    <name evidence="2" type="ORF">IOQ59_16875</name>
</gene>
<name>A0A8J7FCC6_9GAMM</name>
<dbReference type="AlphaFoldDB" id="A0A8J7FCC6"/>
<keyword evidence="3" id="KW-1185">Reference proteome</keyword>
<dbReference type="EMBL" id="JADEYS010000020">
    <property type="protein sequence ID" value="MBE9398935.1"/>
    <property type="molecule type" value="Genomic_DNA"/>
</dbReference>
<dbReference type="RefSeq" id="WP_193954631.1">
    <property type="nucleotide sequence ID" value="NZ_JADEYS010000020.1"/>
</dbReference>
<evidence type="ECO:0000313" key="2">
    <source>
        <dbReference type="EMBL" id="MBE9398935.1"/>
    </source>
</evidence>
<reference evidence="2" key="1">
    <citation type="submission" date="2020-10" db="EMBL/GenBank/DDBJ databases">
        <title>Bacterium isolated from coastal waters sediment.</title>
        <authorList>
            <person name="Chen R.-J."/>
            <person name="Lu D.-C."/>
            <person name="Zhu K.-L."/>
            <person name="Du Z.-J."/>
        </authorList>
    </citation>
    <scope>NUCLEOTIDE SEQUENCE</scope>
    <source>
        <strain evidence="2">N1Y112</strain>
    </source>
</reference>
<proteinExistence type="predicted"/>
<accession>A0A8J7FCC6</accession>
<organism evidence="2 3">
    <name type="scientific">Pontibacterium sinense</name>
    <dbReference type="NCBI Taxonomy" id="2781979"/>
    <lineage>
        <taxon>Bacteria</taxon>
        <taxon>Pseudomonadati</taxon>
        <taxon>Pseudomonadota</taxon>
        <taxon>Gammaproteobacteria</taxon>
        <taxon>Oceanospirillales</taxon>
        <taxon>Oceanospirillaceae</taxon>
        <taxon>Pontibacterium</taxon>
    </lineage>
</organism>
<protein>
    <submittedName>
        <fullName evidence="2">Uncharacterized protein</fullName>
    </submittedName>
</protein>
<evidence type="ECO:0000256" key="1">
    <source>
        <dbReference type="SAM" id="SignalP"/>
    </source>
</evidence>
<comment type="caution">
    <text evidence="2">The sequence shown here is derived from an EMBL/GenBank/DDBJ whole genome shotgun (WGS) entry which is preliminary data.</text>
</comment>
<keyword evidence="1" id="KW-0732">Signal</keyword>
<dbReference type="Proteomes" id="UP000640333">
    <property type="component" value="Unassembled WGS sequence"/>
</dbReference>